<dbReference type="Pfam" id="PF00563">
    <property type="entry name" value="EAL"/>
    <property type="match status" value="1"/>
</dbReference>
<dbReference type="InterPro" id="IPR050706">
    <property type="entry name" value="Cyclic-di-GMP_PDE-like"/>
</dbReference>
<dbReference type="Proteomes" id="UP000287823">
    <property type="component" value="Unassembled WGS sequence"/>
</dbReference>
<dbReference type="CDD" id="cd01948">
    <property type="entry name" value="EAL"/>
    <property type="match status" value="1"/>
</dbReference>
<dbReference type="InterPro" id="IPR001633">
    <property type="entry name" value="EAL_dom"/>
</dbReference>
<evidence type="ECO:0000313" key="4">
    <source>
        <dbReference type="EMBL" id="RUO33722.1"/>
    </source>
</evidence>
<reference evidence="4 5" key="1">
    <citation type="journal article" date="2011" name="Front. Microbiol.">
        <title>Genomic signatures of strain selection and enhancement in Bacillus atrophaeus var. globigii, a historical biowarfare simulant.</title>
        <authorList>
            <person name="Gibbons H.S."/>
            <person name="Broomall S.M."/>
            <person name="McNew L.A."/>
            <person name="Daligault H."/>
            <person name="Chapman C."/>
            <person name="Bruce D."/>
            <person name="Karavis M."/>
            <person name="Krepps M."/>
            <person name="McGregor P.A."/>
            <person name="Hong C."/>
            <person name="Park K.H."/>
            <person name="Akmal A."/>
            <person name="Feldman A."/>
            <person name="Lin J.S."/>
            <person name="Chang W.E."/>
            <person name="Higgs B.W."/>
            <person name="Demirev P."/>
            <person name="Lindquist J."/>
            <person name="Liem A."/>
            <person name="Fochler E."/>
            <person name="Read T.D."/>
            <person name="Tapia R."/>
            <person name="Johnson S."/>
            <person name="Bishop-Lilly K.A."/>
            <person name="Detter C."/>
            <person name="Han C."/>
            <person name="Sozhamannan S."/>
            <person name="Rosenzweig C.N."/>
            <person name="Skowronski E.W."/>
        </authorList>
    </citation>
    <scope>NUCLEOTIDE SEQUENCE [LARGE SCALE GENOMIC DNA]</scope>
    <source>
        <strain evidence="4 5">Y4G10-17</strain>
    </source>
</reference>
<evidence type="ECO:0000313" key="5">
    <source>
        <dbReference type="Proteomes" id="UP000287823"/>
    </source>
</evidence>
<protein>
    <recommendedName>
        <fullName evidence="6">Bifunctional diguanylate cyclase/phosphodiesterase</fullName>
    </recommendedName>
</protein>
<dbReference type="EMBL" id="PIPO01000002">
    <property type="protein sequence ID" value="RUO33722.1"/>
    <property type="molecule type" value="Genomic_DNA"/>
</dbReference>
<dbReference type="Pfam" id="PF00990">
    <property type="entry name" value="GGDEF"/>
    <property type="match status" value="1"/>
</dbReference>
<feature type="transmembrane region" description="Helical" evidence="1">
    <location>
        <begin position="47"/>
        <end position="66"/>
    </location>
</feature>
<keyword evidence="5" id="KW-1185">Reference proteome</keyword>
<dbReference type="SMART" id="SM00267">
    <property type="entry name" value="GGDEF"/>
    <property type="match status" value="1"/>
</dbReference>
<evidence type="ECO:0000256" key="1">
    <source>
        <dbReference type="SAM" id="Phobius"/>
    </source>
</evidence>
<dbReference type="NCBIfam" id="TIGR00254">
    <property type="entry name" value="GGDEF"/>
    <property type="match status" value="1"/>
</dbReference>
<dbReference type="PANTHER" id="PTHR33121:SF79">
    <property type="entry name" value="CYCLIC DI-GMP PHOSPHODIESTERASE PDED-RELATED"/>
    <property type="match status" value="1"/>
</dbReference>
<name>A0A432WIR8_9GAMM</name>
<dbReference type="InterPro" id="IPR043128">
    <property type="entry name" value="Rev_trsase/Diguanyl_cyclase"/>
</dbReference>
<dbReference type="GO" id="GO:0071111">
    <property type="term" value="F:cyclic-guanylate-specific phosphodiesterase activity"/>
    <property type="evidence" value="ECO:0007669"/>
    <property type="project" value="InterPro"/>
</dbReference>
<evidence type="ECO:0000259" key="2">
    <source>
        <dbReference type="PROSITE" id="PS50883"/>
    </source>
</evidence>
<accession>A0A432WIR8</accession>
<dbReference type="SUPFAM" id="SSF55073">
    <property type="entry name" value="Nucleotide cyclase"/>
    <property type="match status" value="1"/>
</dbReference>
<dbReference type="PROSITE" id="PS50887">
    <property type="entry name" value="GGDEF"/>
    <property type="match status" value="1"/>
</dbReference>
<dbReference type="Gene3D" id="3.20.20.450">
    <property type="entry name" value="EAL domain"/>
    <property type="match status" value="1"/>
</dbReference>
<gene>
    <name evidence="4" type="ORF">CWE14_04460</name>
</gene>
<dbReference type="CDD" id="cd01949">
    <property type="entry name" value="GGDEF"/>
    <property type="match status" value="1"/>
</dbReference>
<dbReference type="SUPFAM" id="SSF141868">
    <property type="entry name" value="EAL domain-like"/>
    <property type="match status" value="1"/>
</dbReference>
<keyword evidence="1" id="KW-0812">Transmembrane</keyword>
<dbReference type="InterPro" id="IPR035919">
    <property type="entry name" value="EAL_sf"/>
</dbReference>
<feature type="domain" description="EAL" evidence="2">
    <location>
        <begin position="249"/>
        <end position="507"/>
    </location>
</feature>
<organism evidence="4 5">
    <name type="scientific">Aliidiomarina soli</name>
    <dbReference type="NCBI Taxonomy" id="1928574"/>
    <lineage>
        <taxon>Bacteria</taxon>
        <taxon>Pseudomonadati</taxon>
        <taxon>Pseudomonadota</taxon>
        <taxon>Gammaproteobacteria</taxon>
        <taxon>Alteromonadales</taxon>
        <taxon>Idiomarinaceae</taxon>
        <taxon>Aliidiomarina</taxon>
    </lineage>
</organism>
<evidence type="ECO:0008006" key="6">
    <source>
        <dbReference type="Google" id="ProtNLM"/>
    </source>
</evidence>
<dbReference type="RefSeq" id="WP_126798289.1">
    <property type="nucleotide sequence ID" value="NZ_PIPO01000002.1"/>
</dbReference>
<keyword evidence="1" id="KW-0472">Membrane</keyword>
<keyword evidence="1" id="KW-1133">Transmembrane helix</keyword>
<evidence type="ECO:0000259" key="3">
    <source>
        <dbReference type="PROSITE" id="PS50887"/>
    </source>
</evidence>
<dbReference type="SMART" id="SM00052">
    <property type="entry name" value="EAL"/>
    <property type="match status" value="1"/>
</dbReference>
<proteinExistence type="predicted"/>
<dbReference type="PROSITE" id="PS50883">
    <property type="entry name" value="EAL"/>
    <property type="match status" value="1"/>
</dbReference>
<dbReference type="InterPro" id="IPR000160">
    <property type="entry name" value="GGDEF_dom"/>
</dbReference>
<sequence length="514" mass="57326">MAPAKAAMRMTAIYILIGLVWILFSDRAAEFLVVDPAALMRVQTYKGWAYVVVTGLLFGLLAWVWLRRQQQLHERDALTGLLNLYMFRDVLSEHLEAARSAHQPLALVVVNIDDFRQLNSQLGQRQGDQMLQGFAEKLRTHFPLHAAISRIAADEFCIALRGVSPHDSLLTQLETLQTEIKDSLPGTSLRQHSPTAATCSIGIAYFPQDASHSKELMSAANLALTEAKEQGRGQRCVYRESYGESINKRAQLTADLRQAEQRGELSMVYQPQFAAGGQRLVSVEALLRWSHPLHGQVPPDVFIPLAEQQGIIRALTDFACQRVLDDLLPLKLFSKLDHVSVNVSAHDINDRNALASFISRFSHNAQTAELIAAGKIQLEITETAVMQNIDHSLQLLQQLKDKGFRIAIDDFGTGYSSLGILSRLPVDELKIDRLFVRDIERNQNDLLIVRTIVAMAHALDLRVVAEGTETKTQLDLLTELNCDRLQGYYLGRPVPAAQLEALHGTRHPDSQSVP</sequence>
<dbReference type="Gene3D" id="3.30.70.270">
    <property type="match status" value="1"/>
</dbReference>
<dbReference type="AlphaFoldDB" id="A0A432WIR8"/>
<dbReference type="PANTHER" id="PTHR33121">
    <property type="entry name" value="CYCLIC DI-GMP PHOSPHODIESTERASE PDEF"/>
    <property type="match status" value="1"/>
</dbReference>
<feature type="domain" description="GGDEF" evidence="3">
    <location>
        <begin position="103"/>
        <end position="240"/>
    </location>
</feature>
<comment type="caution">
    <text evidence="4">The sequence shown here is derived from an EMBL/GenBank/DDBJ whole genome shotgun (WGS) entry which is preliminary data.</text>
</comment>
<dbReference type="InterPro" id="IPR029787">
    <property type="entry name" value="Nucleotide_cyclase"/>
</dbReference>